<keyword evidence="5" id="KW-1185">Reference proteome</keyword>
<feature type="transmembrane region" description="Helical" evidence="3">
    <location>
        <begin position="335"/>
        <end position="354"/>
    </location>
</feature>
<dbReference type="KEGG" id="cbab:SMCB_1376"/>
<evidence type="ECO:0000256" key="3">
    <source>
        <dbReference type="SAM" id="Phobius"/>
    </source>
</evidence>
<protein>
    <submittedName>
        <fullName evidence="4">Tfp pilus assembly protein FimV</fullName>
    </submittedName>
</protein>
<name>A0A060NXH8_9BURK</name>
<dbReference type="Proteomes" id="UP000066014">
    <property type="component" value="Chromosome"/>
</dbReference>
<gene>
    <name evidence="4" type="ORF">SMCB_1376</name>
</gene>
<feature type="compositionally biased region" description="Basic and acidic residues" evidence="2">
    <location>
        <begin position="676"/>
        <end position="686"/>
    </location>
</feature>
<keyword evidence="3" id="KW-0472">Membrane</keyword>
<evidence type="ECO:0000313" key="4">
    <source>
        <dbReference type="EMBL" id="BAO83604.1"/>
    </source>
</evidence>
<dbReference type="EMBL" id="AP014569">
    <property type="protein sequence ID" value="BAO83604.1"/>
    <property type="molecule type" value="Genomic_DNA"/>
</dbReference>
<dbReference type="AlphaFoldDB" id="A0A060NXH8"/>
<evidence type="ECO:0000256" key="2">
    <source>
        <dbReference type="SAM" id="MobiDB-lite"/>
    </source>
</evidence>
<feature type="region of interest" description="Disordered" evidence="2">
    <location>
        <begin position="1"/>
        <end position="23"/>
    </location>
</feature>
<organism evidence="4 5">
    <name type="scientific">Serpentinimonas maccroryi</name>
    <dbReference type="NCBI Taxonomy" id="1458426"/>
    <lineage>
        <taxon>Bacteria</taxon>
        <taxon>Pseudomonadati</taxon>
        <taxon>Pseudomonadota</taxon>
        <taxon>Betaproteobacteria</taxon>
        <taxon>Burkholderiales</taxon>
        <taxon>Comamonadaceae</taxon>
        <taxon>Serpentinimonas</taxon>
    </lineage>
</organism>
<keyword evidence="3" id="KW-1133">Transmembrane helix</keyword>
<proteinExistence type="predicted"/>
<accession>A0A060NXH8</accession>
<evidence type="ECO:0000256" key="1">
    <source>
        <dbReference type="SAM" id="Coils"/>
    </source>
</evidence>
<evidence type="ECO:0000313" key="5">
    <source>
        <dbReference type="Proteomes" id="UP000066014"/>
    </source>
</evidence>
<keyword evidence="3" id="KW-0812">Transmembrane</keyword>
<feature type="compositionally biased region" description="Basic and acidic residues" evidence="2">
    <location>
        <begin position="13"/>
        <end position="23"/>
    </location>
</feature>
<feature type="compositionally biased region" description="Pro residues" evidence="2">
    <location>
        <begin position="646"/>
        <end position="660"/>
    </location>
</feature>
<feature type="region of interest" description="Disordered" evidence="2">
    <location>
        <begin position="187"/>
        <end position="206"/>
    </location>
</feature>
<reference evidence="4 5" key="1">
    <citation type="journal article" date="2014" name="Nat. Commun.">
        <title>Physiological and genomic features of highly alkaliphilic hydrogen-utilizing Betaproteobacteria from a continental serpentinizing site.</title>
        <authorList>
            <person name="Suzuki S."/>
            <person name="Kuenen J.G."/>
            <person name="Schipper K."/>
            <person name="van der Velde S."/>
            <person name="Ishii S."/>
            <person name="Wu A."/>
            <person name="Sorokin D.Y."/>
            <person name="Tenney A."/>
            <person name="Meng X.Y."/>
            <person name="Morrill P.L."/>
            <person name="Kamagata Y."/>
            <person name="Muyzer G."/>
            <person name="Nealson K.H."/>
        </authorList>
    </citation>
    <scope>NUCLEOTIDE SEQUENCE [LARGE SCALE GENOMIC DNA]</scope>
    <source>
        <strain evidence="4 5">B1</strain>
    </source>
</reference>
<feature type="region of interest" description="Disordered" evidence="2">
    <location>
        <begin position="416"/>
        <end position="446"/>
    </location>
</feature>
<feature type="region of interest" description="Disordered" evidence="2">
    <location>
        <begin position="642"/>
        <end position="692"/>
    </location>
</feature>
<sequence length="692" mass="71549">MELGAGVSCAKMRPSEQNKHDQNKDWQMMKLALGSALLVAVTQTLATGLGPTQGDVIIGRPFDILVQTRTEPGQGLADLCLQVRLQYGESQVPGASLSTSLQSTGAGGEALLRVRSTEPINEPIVTLGLQVGCQTVFRRTYTLLADWVPVQAVAAADPAATALAAPALVPRPVANGAAATPAAADVVPAAPPPEQTPIRLSAPAARPAGLERLRSKAPPRMAQVPAAAPVAIATPAAPLAPPPTVAAGARLQLDPIPMPAQASPVAAVALEGAVAGALPDAPLAEVGAAQNVLAAPEQELLALRAEQEQLRLALQSTQAQLLQMQTQAQAGVPAAWLYGLGALLLLLLGGALYAHRSGRLLLSRPAAATPAPWWETTLPDQAMQTKPGFEPSQPLIGPAGASAPAAVPVSAGLGSDAEATNQAARAEESTVQPMGGPPAVSGPALAPTTQAPAALPLDWLDVDAVAGLDVVEGRASMFVEVPVAVLDLRALIEVWQQAEFFESIAQGTQAMEVLKAFVAGHARASEAPYLRWLALAAQTGNASELAEATRFYENHFQRIAPSTEAILAQRGLEHNVALLQTLQAQWPQTGAAAVIERALTSQPGEPGSVLTVRTLVAFDDLLVLTDVLDALLNPPIPMLDLGLAPEPEPTPHQPPTPASKPDPMSIDFDLGQLDWGDGKAAAKPDPDPSAQR</sequence>
<feature type="coiled-coil region" evidence="1">
    <location>
        <begin position="300"/>
        <end position="327"/>
    </location>
</feature>
<keyword evidence="1" id="KW-0175">Coiled coil</keyword>
<dbReference type="HOGENOM" id="CLU_414308_0_0_4"/>
<dbReference type="STRING" id="1458426.SMCB_1376"/>